<gene>
    <name evidence="9" type="ORF">EMH_0078840</name>
</gene>
<keyword evidence="6" id="KW-0496">Mitochondrion</keyword>
<keyword evidence="5" id="KW-1133">Transmembrane helix</keyword>
<keyword evidence="8" id="KW-0175">Coiled coil</keyword>
<evidence type="ECO:0000256" key="8">
    <source>
        <dbReference type="SAM" id="Coils"/>
    </source>
</evidence>
<keyword evidence="7" id="KW-0472">Membrane</keyword>
<dbReference type="GeneID" id="25382324"/>
<dbReference type="GO" id="GO:0005743">
    <property type="term" value="C:mitochondrial inner membrane"/>
    <property type="evidence" value="ECO:0007669"/>
    <property type="project" value="UniProtKB-SubCell"/>
</dbReference>
<evidence type="ECO:0000313" key="10">
    <source>
        <dbReference type="Proteomes" id="UP000030744"/>
    </source>
</evidence>
<evidence type="ECO:0000256" key="7">
    <source>
        <dbReference type="ARBA" id="ARBA00023136"/>
    </source>
</evidence>
<sequence>MRFDGDALLGLSREELHARVLRQDACLKGLMAEAEKKEKETEKQIADMQREITHKLREEAKEALEAQAKAAVSLVETRSWELFEKQQQMKEWAADNEQKMLLLEERVDDMQQTAEEDPVIASVVASLRPLLPELEIHPVATPAAALAQLQTAVNRSARAAFVSEGSGVLSHLLGFVLGSLYTVLPSPPPFYSSLGSEVQTKQPQLQVVASNLEALHQARMHANRADLSSAVECMDRLKGAARRETAEEIKKIKMSLAVHRAVDTLHARLDCMNAQLAH</sequence>
<evidence type="ECO:0000313" key="9">
    <source>
        <dbReference type="EMBL" id="CDJ32942.1"/>
    </source>
</evidence>
<comment type="subcellular location">
    <subcellularLocation>
        <location evidence="1">Mitochondrion inner membrane</location>
    </subcellularLocation>
</comment>
<dbReference type="Proteomes" id="UP000030744">
    <property type="component" value="Unassembled WGS sequence"/>
</dbReference>
<protein>
    <submittedName>
        <fullName evidence="9">Uncharacterized protein</fullName>
    </submittedName>
</protein>
<reference evidence="9" key="2">
    <citation type="submission" date="2013-10" db="EMBL/GenBank/DDBJ databases">
        <authorList>
            <person name="Aslett M."/>
        </authorList>
    </citation>
    <scope>NUCLEOTIDE SEQUENCE [LARGE SCALE GENOMIC DNA]</scope>
    <source>
        <strain evidence="9">Houghton</strain>
    </source>
</reference>
<comment type="similarity">
    <text evidence="2">Belongs to the MICOS complex subunit Mic60 family.</text>
</comment>
<dbReference type="OrthoDB" id="10261039at2759"/>
<keyword evidence="3" id="KW-0812">Transmembrane</keyword>
<keyword evidence="10" id="KW-1185">Reference proteome</keyword>
<proteinExistence type="inferred from homology"/>
<reference evidence="9" key="1">
    <citation type="submission" date="2013-10" db="EMBL/GenBank/DDBJ databases">
        <title>Genomic analysis of the causative agents of coccidiosis in chickens.</title>
        <authorList>
            <person name="Reid A.J."/>
            <person name="Blake D."/>
            <person name="Billington K."/>
            <person name="Browne H."/>
            <person name="Dunn M."/>
            <person name="Hung S."/>
            <person name="Kawahara F."/>
            <person name="Miranda-Saavedra D."/>
            <person name="Mourier T."/>
            <person name="Nagra H."/>
            <person name="Otto T.D."/>
            <person name="Rawlings N."/>
            <person name="Sanchez A."/>
            <person name="Sanders M."/>
            <person name="Subramaniam C."/>
            <person name="Tay Y."/>
            <person name="Dear P."/>
            <person name="Doerig C."/>
            <person name="Gruber A."/>
            <person name="Parkinson J."/>
            <person name="Shirley M."/>
            <person name="Wan K.L."/>
            <person name="Berriman M."/>
            <person name="Tomley F."/>
            <person name="Pain A."/>
        </authorList>
    </citation>
    <scope>NUCLEOTIDE SEQUENCE [LARGE SCALE GENOMIC DNA]</scope>
    <source>
        <strain evidence="9">Houghton</strain>
    </source>
</reference>
<evidence type="ECO:0000256" key="6">
    <source>
        <dbReference type="ARBA" id="ARBA00023128"/>
    </source>
</evidence>
<dbReference type="InterPro" id="IPR019133">
    <property type="entry name" value="MIC60"/>
</dbReference>
<evidence type="ECO:0000256" key="2">
    <source>
        <dbReference type="ARBA" id="ARBA00010877"/>
    </source>
</evidence>
<accession>U6K9S4</accession>
<evidence type="ECO:0000256" key="1">
    <source>
        <dbReference type="ARBA" id="ARBA00004273"/>
    </source>
</evidence>
<name>U6K9S4_9EIME</name>
<evidence type="ECO:0000256" key="3">
    <source>
        <dbReference type="ARBA" id="ARBA00022692"/>
    </source>
</evidence>
<evidence type="ECO:0000256" key="5">
    <source>
        <dbReference type="ARBA" id="ARBA00022989"/>
    </source>
</evidence>
<keyword evidence="4" id="KW-0999">Mitochondrion inner membrane</keyword>
<dbReference type="RefSeq" id="XP_013355506.1">
    <property type="nucleotide sequence ID" value="XM_013500052.1"/>
</dbReference>
<dbReference type="EMBL" id="HG684691">
    <property type="protein sequence ID" value="CDJ32942.1"/>
    <property type="molecule type" value="Genomic_DNA"/>
</dbReference>
<feature type="coiled-coil region" evidence="8">
    <location>
        <begin position="27"/>
        <end position="58"/>
    </location>
</feature>
<dbReference type="Pfam" id="PF09731">
    <property type="entry name" value="Mitofilin"/>
    <property type="match status" value="1"/>
</dbReference>
<evidence type="ECO:0000256" key="4">
    <source>
        <dbReference type="ARBA" id="ARBA00022792"/>
    </source>
</evidence>
<dbReference type="VEuPathDB" id="ToxoDB:EMH_0078840"/>
<dbReference type="AlphaFoldDB" id="U6K9S4"/>
<organism evidence="9 10">
    <name type="scientific">Eimeria mitis</name>
    <dbReference type="NCBI Taxonomy" id="44415"/>
    <lineage>
        <taxon>Eukaryota</taxon>
        <taxon>Sar</taxon>
        <taxon>Alveolata</taxon>
        <taxon>Apicomplexa</taxon>
        <taxon>Conoidasida</taxon>
        <taxon>Coccidia</taxon>
        <taxon>Eucoccidiorida</taxon>
        <taxon>Eimeriorina</taxon>
        <taxon>Eimeriidae</taxon>
        <taxon>Eimeria</taxon>
    </lineage>
</organism>